<accession>A0A336JUG2</accession>
<evidence type="ECO:0000313" key="5">
    <source>
        <dbReference type="Proteomes" id="UP000256343"/>
    </source>
</evidence>
<evidence type="ECO:0000313" key="4">
    <source>
        <dbReference type="Proteomes" id="UP000252631"/>
    </source>
</evidence>
<evidence type="ECO:0000313" key="3">
    <source>
        <dbReference type="EMBL" id="SSW91789.1"/>
    </source>
</evidence>
<dbReference type="RefSeq" id="WP_114358805.1">
    <property type="nucleotide sequence ID" value="NZ_QRDT01000014.1"/>
</dbReference>
<gene>
    <name evidence="2" type="ORF">BJ125_11449</name>
    <name evidence="3" type="ORF">SAMN05892882_11449</name>
</gene>
<dbReference type="Proteomes" id="UP000256343">
    <property type="component" value="Unassembled WGS sequence"/>
</dbReference>
<keyword evidence="1" id="KW-0472">Membrane</keyword>
<keyword evidence="1" id="KW-0812">Transmembrane</keyword>
<proteinExistence type="predicted"/>
<reference evidence="3 4" key="1">
    <citation type="submission" date="2017-08" db="EMBL/GenBank/DDBJ databases">
        <authorList>
            <person name="de Groot N.N."/>
        </authorList>
    </citation>
    <scope>NUCLEOTIDE SEQUENCE [LARGE SCALE GENOMIC DNA]</scope>
    <source>
        <strain evidence="3 4">JA575</strain>
    </source>
</reference>
<dbReference type="EMBL" id="QRDT01000014">
    <property type="protein sequence ID" value="RED31809.1"/>
    <property type="molecule type" value="Genomic_DNA"/>
</dbReference>
<feature type="transmembrane region" description="Helical" evidence="1">
    <location>
        <begin position="20"/>
        <end position="45"/>
    </location>
</feature>
<dbReference type="PANTHER" id="PTHR34219">
    <property type="entry name" value="IRON-REGULATED INNER MEMBRANE PROTEIN-RELATED"/>
    <property type="match status" value="1"/>
</dbReference>
<evidence type="ECO:0000313" key="2">
    <source>
        <dbReference type="EMBL" id="RED31809.1"/>
    </source>
</evidence>
<keyword evidence="1" id="KW-1133">Transmembrane helix</keyword>
<sequence>MTKRPDHAVRRLSARRILRVLHLSLALIAGTGLALIGASGALLVLKEPLVAFEVGREIVKPPRIAGQPDATADRWIERTSERYPELKVIGANAPGAGFLPGDAAIVFGRLPPGDLGVVFVHPQSGEPLGLFAFDRSWFAAVVNLHRRLLLPGPLGASVVGWCGIGLALSLLSGAYLWWPRQRKWWRSLWIGASVAGRRRLIEWHGVSAAYLLAPMLVLATTGLALTKPRWLGLPAAAPAGPSLRTPATICPAGSDLRAALAAAALAEPGAHIVGVVLPRGPAGAYRIRSRTPASIHNELTMDVRTGCATPIVEAVAADSALRRDWLNPLHADLRLGVAGQVAVFLCGIALPVLYATGLWLWIARRRRRG</sequence>
<dbReference type="Proteomes" id="UP000252631">
    <property type="component" value="Unassembled WGS sequence"/>
</dbReference>
<reference evidence="2 5" key="2">
    <citation type="submission" date="2018-07" db="EMBL/GenBank/DDBJ databases">
        <title>Genomic Encyclopedia of Archaeal and Bacterial Type Strains, Phase II (KMG-II): from individual species to whole genera.</title>
        <authorList>
            <person name="Goeker M."/>
        </authorList>
    </citation>
    <scope>NUCLEOTIDE SEQUENCE [LARGE SCALE GENOMIC DNA]</scope>
    <source>
        <strain evidence="2 5">JA575</strain>
    </source>
</reference>
<feature type="transmembrane region" description="Helical" evidence="1">
    <location>
        <begin position="207"/>
        <end position="225"/>
    </location>
</feature>
<feature type="transmembrane region" description="Helical" evidence="1">
    <location>
        <begin position="158"/>
        <end position="178"/>
    </location>
</feature>
<dbReference type="InterPro" id="IPR005625">
    <property type="entry name" value="PepSY-ass_TM"/>
</dbReference>
<dbReference type="EMBL" id="UFQQ01000014">
    <property type="protein sequence ID" value="SSW91789.1"/>
    <property type="molecule type" value="Genomic_DNA"/>
</dbReference>
<dbReference type="AlphaFoldDB" id="A0A336JUG2"/>
<dbReference type="Pfam" id="PF03929">
    <property type="entry name" value="PepSY_TM"/>
    <property type="match status" value="1"/>
</dbReference>
<feature type="transmembrane region" description="Helical" evidence="1">
    <location>
        <begin position="337"/>
        <end position="362"/>
    </location>
</feature>
<keyword evidence="5" id="KW-1185">Reference proteome</keyword>
<organism evidence="3 4">
    <name type="scientific">Rhodopseudomonas pentothenatexigens</name>
    <dbReference type="NCBI Taxonomy" id="999699"/>
    <lineage>
        <taxon>Bacteria</taxon>
        <taxon>Pseudomonadati</taxon>
        <taxon>Pseudomonadota</taxon>
        <taxon>Alphaproteobacteria</taxon>
        <taxon>Hyphomicrobiales</taxon>
        <taxon>Nitrobacteraceae</taxon>
        <taxon>Rhodopseudomonas</taxon>
    </lineage>
</organism>
<name>A0A336JUG2_9BRAD</name>
<evidence type="ECO:0000256" key="1">
    <source>
        <dbReference type="SAM" id="Phobius"/>
    </source>
</evidence>
<dbReference type="OrthoDB" id="7626573at2"/>
<protein>
    <submittedName>
        <fullName evidence="2 3">Iron-regulated membrane protein</fullName>
    </submittedName>
</protein>